<proteinExistence type="predicted"/>
<evidence type="ECO:0000256" key="2">
    <source>
        <dbReference type="ARBA" id="ARBA00022692"/>
    </source>
</evidence>
<dbReference type="Pfam" id="PF02535">
    <property type="entry name" value="Zip"/>
    <property type="match status" value="1"/>
</dbReference>
<feature type="transmembrane region" description="Helical" evidence="5">
    <location>
        <begin position="274"/>
        <end position="296"/>
    </location>
</feature>
<evidence type="ECO:0000256" key="4">
    <source>
        <dbReference type="ARBA" id="ARBA00023136"/>
    </source>
</evidence>
<evidence type="ECO:0000256" key="3">
    <source>
        <dbReference type="ARBA" id="ARBA00022989"/>
    </source>
</evidence>
<keyword evidence="3 5" id="KW-1133">Transmembrane helix</keyword>
<keyword evidence="7" id="KW-1185">Reference proteome</keyword>
<dbReference type="GO" id="GO:0005886">
    <property type="term" value="C:plasma membrane"/>
    <property type="evidence" value="ECO:0007669"/>
    <property type="project" value="TreeGrafter"/>
</dbReference>
<reference evidence="6 7" key="1">
    <citation type="journal article" date="2022" name="Nat. Ecol. Evol.">
        <title>A masculinizing supergene underlies an exaggerated male reproductive morph in a spider.</title>
        <authorList>
            <person name="Hendrickx F."/>
            <person name="De Corte Z."/>
            <person name="Sonet G."/>
            <person name="Van Belleghem S.M."/>
            <person name="Kostlbacher S."/>
            <person name="Vangestel C."/>
        </authorList>
    </citation>
    <scope>NUCLEOTIDE SEQUENCE [LARGE SCALE GENOMIC DNA]</scope>
    <source>
        <strain evidence="6">W744_W776</strain>
    </source>
</reference>
<keyword evidence="4 5" id="KW-0472">Membrane</keyword>
<feature type="transmembrane region" description="Helical" evidence="5">
    <location>
        <begin position="365"/>
        <end position="384"/>
    </location>
</feature>
<evidence type="ECO:0000313" key="6">
    <source>
        <dbReference type="EMBL" id="KAG8185919.1"/>
    </source>
</evidence>
<feature type="transmembrane region" description="Helical" evidence="5">
    <location>
        <begin position="242"/>
        <end position="262"/>
    </location>
</feature>
<dbReference type="EMBL" id="JAFNEN010000320">
    <property type="protein sequence ID" value="KAG8185919.1"/>
    <property type="molecule type" value="Genomic_DNA"/>
</dbReference>
<feature type="transmembrane region" description="Helical" evidence="5">
    <location>
        <begin position="330"/>
        <end position="353"/>
    </location>
</feature>
<protein>
    <recommendedName>
        <fullName evidence="8">Zinc transporter ZIP1</fullName>
    </recommendedName>
</protein>
<keyword evidence="2 5" id="KW-0812">Transmembrane</keyword>
<feature type="transmembrane region" description="Helical" evidence="5">
    <location>
        <begin position="303"/>
        <end position="324"/>
    </location>
</feature>
<gene>
    <name evidence="6" type="ORF">JTE90_010706</name>
</gene>
<feature type="transmembrane region" description="Helical" evidence="5">
    <location>
        <begin position="101"/>
        <end position="122"/>
    </location>
</feature>
<feature type="transmembrane region" description="Helical" evidence="5">
    <location>
        <begin position="12"/>
        <end position="35"/>
    </location>
</feature>
<dbReference type="Proteomes" id="UP000827092">
    <property type="component" value="Unassembled WGS sequence"/>
</dbReference>
<dbReference type="InterPro" id="IPR003689">
    <property type="entry name" value="ZIP"/>
</dbReference>
<name>A0AAV6UQB8_9ARAC</name>
<accession>A0AAV6UQB8</accession>
<evidence type="ECO:0000313" key="7">
    <source>
        <dbReference type="Proteomes" id="UP000827092"/>
    </source>
</evidence>
<organism evidence="6 7">
    <name type="scientific">Oedothorax gibbosus</name>
    <dbReference type="NCBI Taxonomy" id="931172"/>
    <lineage>
        <taxon>Eukaryota</taxon>
        <taxon>Metazoa</taxon>
        <taxon>Ecdysozoa</taxon>
        <taxon>Arthropoda</taxon>
        <taxon>Chelicerata</taxon>
        <taxon>Arachnida</taxon>
        <taxon>Araneae</taxon>
        <taxon>Araneomorphae</taxon>
        <taxon>Entelegynae</taxon>
        <taxon>Araneoidea</taxon>
        <taxon>Linyphiidae</taxon>
        <taxon>Erigoninae</taxon>
        <taxon>Oedothorax</taxon>
    </lineage>
</organism>
<evidence type="ECO:0000256" key="5">
    <source>
        <dbReference type="SAM" id="Phobius"/>
    </source>
</evidence>
<comment type="caution">
    <text evidence="6">The sequence shown here is derived from an EMBL/GenBank/DDBJ whole genome shotgun (WGS) entry which is preliminary data.</text>
</comment>
<dbReference type="GO" id="GO:0005385">
    <property type="term" value="F:zinc ion transmembrane transporter activity"/>
    <property type="evidence" value="ECO:0007669"/>
    <property type="project" value="TreeGrafter"/>
</dbReference>
<feature type="transmembrane region" description="Helical" evidence="5">
    <location>
        <begin position="47"/>
        <end position="69"/>
    </location>
</feature>
<evidence type="ECO:0008006" key="8">
    <source>
        <dbReference type="Google" id="ProtNLM"/>
    </source>
</evidence>
<evidence type="ECO:0000256" key="1">
    <source>
        <dbReference type="ARBA" id="ARBA00004141"/>
    </source>
</evidence>
<dbReference type="PANTHER" id="PTHR11040">
    <property type="entry name" value="ZINC/IRON TRANSPORTER"/>
    <property type="match status" value="1"/>
</dbReference>
<comment type="subcellular location">
    <subcellularLocation>
        <location evidence="1">Membrane</location>
        <topology evidence="1">Multi-pass membrane protein</topology>
    </subcellularLocation>
</comment>
<dbReference type="AlphaFoldDB" id="A0AAV6UQB8"/>
<sequence>MEKYYIQLTTLLPLLCGNFMFGFAPLLILKIASWLFCREHFIYTRNLINTVLLVFGGGVFMSTSLLVLVPQTRNHYEAFERSHQSSEESTSHAETFPIPEFIVLCGFFATFAIEELLHYILYHFHTKKTNVNDLRVRFCSCAKRHTECSRTFKADVPDQTLFGLEEKNSAPGLEYSEFSRPYEEATNITTNLLIPQSALPNYGAVGVALDDKLTNTPVSVLPPIVTDDVVQQTQNDHTSRNMFLLAIVCCHAFLQGIDIGFIPETLSSGSPWRLLLILCLQQMLLTFVIGNIGLSISKQSMSLFFVFVMSAMSPAGIGLTMLLYRYEVYSVLVLGIVKGLLCGSLLYFTFYDLLGRPSVKNAPHFSNFVSFSLGTAAVALLLYVSQIVES</sequence>
<dbReference type="PANTHER" id="PTHR11040:SF203">
    <property type="entry name" value="FI18611P1-RELATED"/>
    <property type="match status" value="1"/>
</dbReference>